<evidence type="ECO:0000259" key="2">
    <source>
        <dbReference type="PROSITE" id="PS50887"/>
    </source>
</evidence>
<dbReference type="PROSITE" id="PS50887">
    <property type="entry name" value="GGDEF"/>
    <property type="match status" value="1"/>
</dbReference>
<dbReference type="PATRIC" id="fig|36849.3.peg.98"/>
<dbReference type="STRING" id="36849.OXPF_00860"/>
<evidence type="ECO:0000313" key="3">
    <source>
        <dbReference type="EMBL" id="KPU46299.1"/>
    </source>
</evidence>
<evidence type="ECO:0000313" key="4">
    <source>
        <dbReference type="Proteomes" id="UP000050326"/>
    </source>
</evidence>
<dbReference type="PANTHER" id="PTHR45138:SF9">
    <property type="entry name" value="DIGUANYLATE CYCLASE DGCM-RELATED"/>
    <property type="match status" value="1"/>
</dbReference>
<keyword evidence="1" id="KW-1133">Transmembrane helix</keyword>
<dbReference type="CDD" id="cd01949">
    <property type="entry name" value="GGDEF"/>
    <property type="match status" value="1"/>
</dbReference>
<keyword evidence="3" id="KW-0808">Transferase</keyword>
<dbReference type="Gene3D" id="3.30.450.20">
    <property type="entry name" value="PAS domain"/>
    <property type="match status" value="1"/>
</dbReference>
<dbReference type="RefSeq" id="WP_054873250.1">
    <property type="nucleotide sequence ID" value="NZ_LKET01000008.1"/>
</dbReference>
<gene>
    <name evidence="3" type="primary">adrA</name>
    <name evidence="3" type="ORF">OXPF_00860</name>
</gene>
<dbReference type="FunFam" id="3.30.70.270:FF:000001">
    <property type="entry name" value="Diguanylate cyclase domain protein"/>
    <property type="match status" value="1"/>
</dbReference>
<sequence length="517" mass="59790">MKLNYLFSSILIISTIIMMGIWIYSWRRRKGTMALNSTAVMLAASLYSLGYAFEIVSTDIEQIQFWLKIEHLGSIFLPIFWLIMTMQYLGYTKYMNKGIYVLLFTIPVISLIFYYVNGWHHLFYTDIFISEHLPFPVVMVERGVWGWICIIYSYLAIAVGVALYIIMFKRSAPLIKKQVLFMLFAALAPLILNMIYVFGGFAHHIDLSPLGFMISGLFYCMIILKFNLLRLTPIAYEKVFKSMKDGVIVLDDENNVINYNNSAKNIIIELNYNSSIGEKYSYLFKRYPEIIDILERKAETDNIQASIVNEKGIKHYNVSLSFIKNRSLNNLGKIITIRDVTEQVDMMQKLDMLASTDELTKLYNRRQFYQKCEIEIERAKRYNRPLTIAIFDIDHFKQINDTYGHHVGDLALKNIADICKKSVRTSDIIARYGGEEFALLLPETNFKDALRTVERLRVAISKEDLEVDENKINVTASFGICSLDLESNQSLSDLIIKADRALYDAKKLGRNKTVSYK</sequence>
<feature type="transmembrane region" description="Helical" evidence="1">
    <location>
        <begin position="6"/>
        <end position="26"/>
    </location>
</feature>
<feature type="transmembrane region" description="Helical" evidence="1">
    <location>
        <begin position="210"/>
        <end position="228"/>
    </location>
</feature>
<keyword evidence="1" id="KW-0472">Membrane</keyword>
<dbReference type="PANTHER" id="PTHR45138">
    <property type="entry name" value="REGULATORY COMPONENTS OF SENSORY TRANSDUCTION SYSTEM"/>
    <property type="match status" value="1"/>
</dbReference>
<feature type="transmembrane region" description="Helical" evidence="1">
    <location>
        <begin position="98"/>
        <end position="116"/>
    </location>
</feature>
<dbReference type="InterPro" id="IPR031621">
    <property type="entry name" value="HisKA_7TM"/>
</dbReference>
<dbReference type="NCBIfam" id="TIGR00254">
    <property type="entry name" value="GGDEF"/>
    <property type="match status" value="1"/>
</dbReference>
<dbReference type="InterPro" id="IPR000160">
    <property type="entry name" value="GGDEF_dom"/>
</dbReference>
<accession>A0A0P8WEW4</accession>
<reference evidence="3 4" key="1">
    <citation type="submission" date="2015-09" db="EMBL/GenBank/DDBJ databases">
        <title>Genome sequence of Oxobacter pfennigii DSM 3222.</title>
        <authorList>
            <person name="Poehlein A."/>
            <person name="Bengelsdorf F.R."/>
            <person name="Schiel-Bengelsdorf B."/>
            <person name="Duerre P."/>
            <person name="Daniel R."/>
        </authorList>
    </citation>
    <scope>NUCLEOTIDE SEQUENCE [LARGE SCALE GENOMIC DNA]</scope>
    <source>
        <strain evidence="3 4">DSM 3222</strain>
    </source>
</reference>
<dbReference type="Pfam" id="PF00990">
    <property type="entry name" value="GGDEF"/>
    <property type="match status" value="1"/>
</dbReference>
<organism evidence="3 4">
    <name type="scientific">Oxobacter pfennigii</name>
    <dbReference type="NCBI Taxonomy" id="36849"/>
    <lineage>
        <taxon>Bacteria</taxon>
        <taxon>Bacillati</taxon>
        <taxon>Bacillota</taxon>
        <taxon>Clostridia</taxon>
        <taxon>Eubacteriales</taxon>
        <taxon>Clostridiaceae</taxon>
        <taxon>Oxobacter</taxon>
    </lineage>
</organism>
<dbReference type="Pfam" id="PF16927">
    <property type="entry name" value="HisKA_7TM"/>
    <property type="match status" value="1"/>
</dbReference>
<feature type="domain" description="GGDEF" evidence="2">
    <location>
        <begin position="384"/>
        <end position="517"/>
    </location>
</feature>
<dbReference type="Gene3D" id="3.30.70.270">
    <property type="match status" value="1"/>
</dbReference>
<keyword evidence="1" id="KW-0812">Transmembrane</keyword>
<feature type="transmembrane region" description="Helical" evidence="1">
    <location>
        <begin position="144"/>
        <end position="167"/>
    </location>
</feature>
<dbReference type="InterPro" id="IPR050469">
    <property type="entry name" value="Diguanylate_Cyclase"/>
</dbReference>
<dbReference type="EC" id="2.7.7.65" evidence="3"/>
<comment type="caution">
    <text evidence="3">The sequence shown here is derived from an EMBL/GenBank/DDBJ whole genome shotgun (WGS) entry which is preliminary data.</text>
</comment>
<dbReference type="EMBL" id="LKET01000008">
    <property type="protein sequence ID" value="KPU46299.1"/>
    <property type="molecule type" value="Genomic_DNA"/>
</dbReference>
<keyword evidence="4" id="KW-1185">Reference proteome</keyword>
<keyword evidence="3" id="KW-0548">Nucleotidyltransferase</keyword>
<dbReference type="AlphaFoldDB" id="A0A0P8WEW4"/>
<protein>
    <submittedName>
        <fullName evidence="3">Putative diguanylate cyclase AdrA</fullName>
        <ecNumber evidence="3">2.7.7.65</ecNumber>
    </submittedName>
</protein>
<feature type="transmembrane region" description="Helical" evidence="1">
    <location>
        <begin position="33"/>
        <end position="53"/>
    </location>
</feature>
<dbReference type="SMART" id="SM00267">
    <property type="entry name" value="GGDEF"/>
    <property type="match status" value="1"/>
</dbReference>
<name>A0A0P8WEW4_9CLOT</name>
<dbReference type="Proteomes" id="UP000050326">
    <property type="component" value="Unassembled WGS sequence"/>
</dbReference>
<feature type="transmembrane region" description="Helical" evidence="1">
    <location>
        <begin position="73"/>
        <end position="91"/>
    </location>
</feature>
<evidence type="ECO:0000256" key="1">
    <source>
        <dbReference type="SAM" id="Phobius"/>
    </source>
</evidence>
<dbReference type="InterPro" id="IPR043128">
    <property type="entry name" value="Rev_trsase/Diguanyl_cyclase"/>
</dbReference>
<feature type="transmembrane region" description="Helical" evidence="1">
    <location>
        <begin position="179"/>
        <end position="198"/>
    </location>
</feature>
<dbReference type="InterPro" id="IPR029787">
    <property type="entry name" value="Nucleotide_cyclase"/>
</dbReference>
<proteinExistence type="predicted"/>
<dbReference type="GO" id="GO:0052621">
    <property type="term" value="F:diguanylate cyclase activity"/>
    <property type="evidence" value="ECO:0007669"/>
    <property type="project" value="UniProtKB-EC"/>
</dbReference>
<dbReference type="SUPFAM" id="SSF55073">
    <property type="entry name" value="Nucleotide cyclase"/>
    <property type="match status" value="1"/>
</dbReference>
<dbReference type="OrthoDB" id="9781069at2"/>